<dbReference type="Proteomes" id="UP001207736">
    <property type="component" value="Unassembled WGS sequence"/>
</dbReference>
<gene>
    <name evidence="1" type="ORF">RCZ15_09050</name>
    <name evidence="2" type="ORF">RCZ16_00190</name>
</gene>
<evidence type="ECO:0000313" key="3">
    <source>
        <dbReference type="Proteomes" id="UP001207736"/>
    </source>
</evidence>
<dbReference type="Proteomes" id="UP001208692">
    <property type="component" value="Unassembled WGS sequence"/>
</dbReference>
<keyword evidence="4" id="KW-1185">Reference proteome</keyword>
<evidence type="ECO:0000313" key="1">
    <source>
        <dbReference type="EMBL" id="GJM49930.1"/>
    </source>
</evidence>
<name>A0AAV5AX58_9FLAO</name>
<evidence type="ECO:0000313" key="4">
    <source>
        <dbReference type="Proteomes" id="UP001208692"/>
    </source>
</evidence>
<dbReference type="RefSeq" id="WP_264845085.1">
    <property type="nucleotide sequence ID" value="NZ_BPMA01000003.1"/>
</dbReference>
<sequence>MSEYDNISSADVITMFRNRYVIADFKYSSTDNYNTIAEELIKGFKQSDCIVLKMDKGNSGTFRKIIEQIERKKVKPKDFILINKYNKVLEISRKEIQEGKYKALVKGFL</sequence>
<accession>A0AAV5AX58</accession>
<proteinExistence type="predicted"/>
<reference evidence="1 4" key="1">
    <citation type="submission" date="2021-11" db="EMBL/GenBank/DDBJ databases">
        <title>Draft genome sequence of Capnocytophaga sp. strain KC07075 isolated from cat oral cavity.</title>
        <authorList>
            <person name="Suzuki M."/>
            <person name="Imaoka K."/>
            <person name="Kimura M."/>
            <person name="Morikawa S."/>
            <person name="Maeda K."/>
        </authorList>
    </citation>
    <scope>NUCLEOTIDE SEQUENCE</scope>
    <source>
        <strain evidence="1">KC07075</strain>
        <strain evidence="2 4">KC07079</strain>
    </source>
</reference>
<protein>
    <submittedName>
        <fullName evidence="1">Uncharacterized protein</fullName>
    </submittedName>
</protein>
<comment type="caution">
    <text evidence="1">The sequence shown here is derived from an EMBL/GenBank/DDBJ whole genome shotgun (WGS) entry which is preliminary data.</text>
</comment>
<dbReference type="EMBL" id="BQKB01000001">
    <property type="protein sequence ID" value="GJM51701.1"/>
    <property type="molecule type" value="Genomic_DNA"/>
</dbReference>
<dbReference type="EMBL" id="BQKA01000016">
    <property type="protein sequence ID" value="GJM49930.1"/>
    <property type="molecule type" value="Genomic_DNA"/>
</dbReference>
<evidence type="ECO:0000313" key="2">
    <source>
        <dbReference type="EMBL" id="GJM51701.1"/>
    </source>
</evidence>
<organism evidence="1 3">
    <name type="scientific">Capnocytophaga catalasegens</name>
    <dbReference type="NCBI Taxonomy" id="1004260"/>
    <lineage>
        <taxon>Bacteria</taxon>
        <taxon>Pseudomonadati</taxon>
        <taxon>Bacteroidota</taxon>
        <taxon>Flavobacteriia</taxon>
        <taxon>Flavobacteriales</taxon>
        <taxon>Flavobacteriaceae</taxon>
        <taxon>Capnocytophaga</taxon>
    </lineage>
</organism>
<dbReference type="AlphaFoldDB" id="A0AAV5AX58"/>